<name>A0A9D4I5M6_DREPO</name>
<gene>
    <name evidence="1" type="ORF">DPMN_183631</name>
</gene>
<dbReference type="Proteomes" id="UP000828390">
    <property type="component" value="Unassembled WGS sequence"/>
</dbReference>
<evidence type="ECO:0000313" key="1">
    <source>
        <dbReference type="EMBL" id="KAH3749140.1"/>
    </source>
</evidence>
<reference evidence="1" key="1">
    <citation type="journal article" date="2019" name="bioRxiv">
        <title>The Genome of the Zebra Mussel, Dreissena polymorpha: A Resource for Invasive Species Research.</title>
        <authorList>
            <person name="McCartney M.A."/>
            <person name="Auch B."/>
            <person name="Kono T."/>
            <person name="Mallez S."/>
            <person name="Zhang Y."/>
            <person name="Obille A."/>
            <person name="Becker A."/>
            <person name="Abrahante J.E."/>
            <person name="Garbe J."/>
            <person name="Badalamenti J.P."/>
            <person name="Herman A."/>
            <person name="Mangelson H."/>
            <person name="Liachko I."/>
            <person name="Sullivan S."/>
            <person name="Sone E.D."/>
            <person name="Koren S."/>
            <person name="Silverstein K.A.T."/>
            <person name="Beckman K.B."/>
            <person name="Gohl D.M."/>
        </authorList>
    </citation>
    <scope>NUCLEOTIDE SEQUENCE</scope>
    <source>
        <strain evidence="1">Duluth1</strain>
        <tissue evidence="1">Whole animal</tissue>
    </source>
</reference>
<dbReference type="AlphaFoldDB" id="A0A9D4I5M6"/>
<accession>A0A9D4I5M6</accession>
<sequence>MIVCDRDPYTSTWPAGVTCTLVGSISAGSVKVVRTEPSLARVRSLLWDLFVMYNLSPVGLTAHAVTAKQSYITILKYTFSR</sequence>
<comment type="caution">
    <text evidence="1">The sequence shown here is derived from an EMBL/GenBank/DDBJ whole genome shotgun (WGS) entry which is preliminary data.</text>
</comment>
<evidence type="ECO:0000313" key="2">
    <source>
        <dbReference type="Proteomes" id="UP000828390"/>
    </source>
</evidence>
<dbReference type="EMBL" id="JAIWYP010000010">
    <property type="protein sequence ID" value="KAH3749140.1"/>
    <property type="molecule type" value="Genomic_DNA"/>
</dbReference>
<keyword evidence="2" id="KW-1185">Reference proteome</keyword>
<proteinExistence type="predicted"/>
<protein>
    <submittedName>
        <fullName evidence="1">Uncharacterized protein</fullName>
    </submittedName>
</protein>
<organism evidence="1 2">
    <name type="scientific">Dreissena polymorpha</name>
    <name type="common">Zebra mussel</name>
    <name type="synonym">Mytilus polymorpha</name>
    <dbReference type="NCBI Taxonomy" id="45954"/>
    <lineage>
        <taxon>Eukaryota</taxon>
        <taxon>Metazoa</taxon>
        <taxon>Spiralia</taxon>
        <taxon>Lophotrochozoa</taxon>
        <taxon>Mollusca</taxon>
        <taxon>Bivalvia</taxon>
        <taxon>Autobranchia</taxon>
        <taxon>Heteroconchia</taxon>
        <taxon>Euheterodonta</taxon>
        <taxon>Imparidentia</taxon>
        <taxon>Neoheterodontei</taxon>
        <taxon>Myida</taxon>
        <taxon>Dreissenoidea</taxon>
        <taxon>Dreissenidae</taxon>
        <taxon>Dreissena</taxon>
    </lineage>
</organism>
<reference evidence="1" key="2">
    <citation type="submission" date="2020-11" db="EMBL/GenBank/DDBJ databases">
        <authorList>
            <person name="McCartney M.A."/>
            <person name="Auch B."/>
            <person name="Kono T."/>
            <person name="Mallez S."/>
            <person name="Becker A."/>
            <person name="Gohl D.M."/>
            <person name="Silverstein K.A.T."/>
            <person name="Koren S."/>
            <person name="Bechman K.B."/>
            <person name="Herman A."/>
            <person name="Abrahante J.E."/>
            <person name="Garbe J."/>
        </authorList>
    </citation>
    <scope>NUCLEOTIDE SEQUENCE</scope>
    <source>
        <strain evidence="1">Duluth1</strain>
        <tissue evidence="1">Whole animal</tissue>
    </source>
</reference>